<dbReference type="PANTHER" id="PTHR10046">
    <property type="entry name" value="ATP DEPENDENT LON PROTEASE FAMILY MEMBER"/>
    <property type="match status" value="1"/>
</dbReference>
<dbReference type="GO" id="GO:0006508">
    <property type="term" value="P:proteolysis"/>
    <property type="evidence" value="ECO:0007669"/>
    <property type="project" value="UniProtKB-KW"/>
</dbReference>
<dbReference type="InterPro" id="IPR008269">
    <property type="entry name" value="Lon_proteolytic"/>
</dbReference>
<dbReference type="Gene3D" id="1.10.8.60">
    <property type="match status" value="1"/>
</dbReference>
<dbReference type="GO" id="GO:0005524">
    <property type="term" value="F:ATP binding"/>
    <property type="evidence" value="ECO:0007669"/>
    <property type="project" value="InterPro"/>
</dbReference>
<evidence type="ECO:0000259" key="3">
    <source>
        <dbReference type="PROSITE" id="PS51786"/>
    </source>
</evidence>
<dbReference type="AlphaFoldDB" id="A0A1Y6ESF2"/>
<reference evidence="5" key="1">
    <citation type="submission" date="2017-04" db="EMBL/GenBank/DDBJ databases">
        <authorList>
            <person name="Varghese N."/>
            <person name="Submissions S."/>
        </authorList>
    </citation>
    <scope>NUCLEOTIDE SEQUENCE [LARGE SCALE GENOMIC DNA]</scope>
</reference>
<name>A0A1Y6ESF2_9GAMM</name>
<dbReference type="PRINTS" id="PR00830">
    <property type="entry name" value="ENDOLAPTASE"/>
</dbReference>
<dbReference type="SUPFAM" id="SSF54211">
    <property type="entry name" value="Ribosomal protein S5 domain 2-like"/>
    <property type="match status" value="1"/>
</dbReference>
<organism evidence="4 5">
    <name type="scientific">Pseudidiomarina planktonica</name>
    <dbReference type="NCBI Taxonomy" id="1323738"/>
    <lineage>
        <taxon>Bacteria</taxon>
        <taxon>Pseudomonadati</taxon>
        <taxon>Pseudomonadota</taxon>
        <taxon>Gammaproteobacteria</taxon>
        <taxon>Alteromonadales</taxon>
        <taxon>Idiomarinaceae</taxon>
        <taxon>Pseudidiomarina</taxon>
    </lineage>
</organism>
<evidence type="ECO:0000313" key="5">
    <source>
        <dbReference type="Proteomes" id="UP000194450"/>
    </source>
</evidence>
<dbReference type="EC" id="3.4.21.53" evidence="2"/>
<dbReference type="Pfam" id="PF20436">
    <property type="entry name" value="LonB_AAA-LID"/>
    <property type="match status" value="1"/>
</dbReference>
<dbReference type="RefSeq" id="WP_234996274.1">
    <property type="nucleotide sequence ID" value="NZ_FXWH01000001.1"/>
</dbReference>
<feature type="domain" description="Lon proteolytic" evidence="3">
    <location>
        <begin position="417"/>
        <end position="612"/>
    </location>
</feature>
<evidence type="ECO:0000313" key="4">
    <source>
        <dbReference type="EMBL" id="SMQ65658.1"/>
    </source>
</evidence>
<dbReference type="GO" id="GO:0004252">
    <property type="term" value="F:serine-type endopeptidase activity"/>
    <property type="evidence" value="ECO:0007669"/>
    <property type="project" value="UniProtKB-UniRule"/>
</dbReference>
<keyword evidence="1 2" id="KW-0645">Protease</keyword>
<keyword evidence="5" id="KW-1185">Reference proteome</keyword>
<dbReference type="PROSITE" id="PS51786">
    <property type="entry name" value="LON_PROTEOLYTIC"/>
    <property type="match status" value="1"/>
</dbReference>
<dbReference type="InterPro" id="IPR041699">
    <property type="entry name" value="AAA_32"/>
</dbReference>
<dbReference type="Pfam" id="PF05362">
    <property type="entry name" value="Lon_C"/>
    <property type="match status" value="1"/>
</dbReference>
<evidence type="ECO:0000256" key="1">
    <source>
        <dbReference type="ARBA" id="ARBA00022670"/>
    </source>
</evidence>
<dbReference type="InterPro" id="IPR020568">
    <property type="entry name" value="Ribosomal_Su5_D2-typ_SF"/>
</dbReference>
<feature type="active site" evidence="2">
    <location>
        <position position="507"/>
    </location>
</feature>
<dbReference type="InterPro" id="IPR014721">
    <property type="entry name" value="Ribsml_uS5_D2-typ_fold_subgr"/>
</dbReference>
<dbReference type="Pfam" id="PF13654">
    <property type="entry name" value="AAA_32"/>
    <property type="match status" value="1"/>
</dbReference>
<dbReference type="Gene3D" id="3.30.230.10">
    <property type="match status" value="1"/>
</dbReference>
<keyword evidence="2" id="KW-0720">Serine protease</keyword>
<dbReference type="Gene3D" id="3.40.50.300">
    <property type="entry name" value="P-loop containing nucleotide triphosphate hydrolases"/>
    <property type="match status" value="1"/>
</dbReference>
<dbReference type="InterPro" id="IPR027065">
    <property type="entry name" value="Lon_Prtase"/>
</dbReference>
<protein>
    <recommendedName>
        <fullName evidence="2">endopeptidase La</fullName>
        <ecNumber evidence="2">3.4.21.53</ecNumber>
    </recommendedName>
</protein>
<dbReference type="EMBL" id="FXWH01000001">
    <property type="protein sequence ID" value="SMQ65658.1"/>
    <property type="molecule type" value="Genomic_DNA"/>
</dbReference>
<comment type="similarity">
    <text evidence="2">Belongs to the peptidase S16 family.</text>
</comment>
<dbReference type="GO" id="GO:0030163">
    <property type="term" value="P:protein catabolic process"/>
    <property type="evidence" value="ECO:0007669"/>
    <property type="project" value="InterPro"/>
</dbReference>
<accession>A0A1Y6ESF2</accession>
<feature type="active site" evidence="2">
    <location>
        <position position="550"/>
    </location>
</feature>
<sequence>MTKLAIPSKLTAQALMPDTQMLASQRPDKLESRPLVGQQRAVTALKQSLQIPGRYAHAYISTVAGVRTTDFLKAVIGQCEFQPQYVDWLYLANPDSAHRPVCVQVPAGNAGTVVEELVALLGATADERTQRQQAMIQAHQSDSLTNYLTRLGNLTFADLPGDELANVIVAHESTQPYYLCDRVTEASLFGSIRLQSVQGTISSNLHLIEPGALLRANGGILVIDAEELLRQEGLWRRLKHVLKTSEFHWPQPGDGSIAAYYEPQPIPVRLKVLLLGDRDIYAQLRELDRDFDNLFPYLADIAGHYSITQQPIADYFHYLYYVWQEANVLPLTDAAYAELLVFAARITDYQHELSLDSIALMQLLREANSLALAAKLERIDADQIQQSLLQSRHRSGYIAELSRRAILEEQVYIATSGSAVGQVNGLTVISAGGTEFGEPSRITATVHYGDGDIIDIERKSELSGNIHTKGVMILTAYIANLFARNEPMSLSATIVFEQSYHEVDGDSASMAELCCLLSALADIPLQQGLASTGAVDQFGRVQAIGAVNEKIEGYFEVCKARGLTGQQGVIIPTANLSQLNLSRDIARAVEANEFQIYAVGHVSEALELLSQTPEQEVFDRIRDRLHQLHRQEGQPSFWQRLTKRD</sequence>
<evidence type="ECO:0000256" key="2">
    <source>
        <dbReference type="PROSITE-ProRule" id="PRU01122"/>
    </source>
</evidence>
<keyword evidence="2" id="KW-0378">Hydrolase</keyword>
<dbReference type="GO" id="GO:0004176">
    <property type="term" value="F:ATP-dependent peptidase activity"/>
    <property type="evidence" value="ECO:0007669"/>
    <property type="project" value="UniProtKB-UniRule"/>
</dbReference>
<dbReference type="InterPro" id="IPR027417">
    <property type="entry name" value="P-loop_NTPase"/>
</dbReference>
<dbReference type="Proteomes" id="UP000194450">
    <property type="component" value="Unassembled WGS sequence"/>
</dbReference>
<comment type="catalytic activity">
    <reaction evidence="2">
        <text>Hydrolysis of proteins in presence of ATP.</text>
        <dbReference type="EC" id="3.4.21.53"/>
    </reaction>
</comment>
<gene>
    <name evidence="4" type="ORF">SAMN06297229_1323</name>
</gene>
<proteinExistence type="inferred from homology"/>
<dbReference type="InterPro" id="IPR046843">
    <property type="entry name" value="LonB_AAA-LID"/>
</dbReference>